<feature type="coiled-coil region" evidence="1">
    <location>
        <begin position="64"/>
        <end position="119"/>
    </location>
</feature>
<dbReference type="RefSeq" id="WP_129886286.1">
    <property type="nucleotide sequence ID" value="NZ_CP035758.1"/>
</dbReference>
<dbReference type="KEGG" id="kbs:EPA93_06585"/>
<accession>A0A4P6JKK1</accession>
<proteinExistence type="predicted"/>
<protein>
    <submittedName>
        <fullName evidence="2">Uncharacterized protein</fullName>
    </submittedName>
</protein>
<sequence length="127" mass="14805">MCKPISARTIYEECGLTYASFRRNPEALLLYQQHSTFLKRERKRTRTACPDTVSPCDPLLAYKKPDLVARLRQAQARCAELETQHTTILADYVQKDVRIAELEAELARYREYFESLRLQVQQKEHGG</sequence>
<keyword evidence="3" id="KW-1185">Reference proteome</keyword>
<keyword evidence="1" id="KW-0175">Coiled coil</keyword>
<organism evidence="2 3">
    <name type="scientific">Ktedonosporobacter rubrisoli</name>
    <dbReference type="NCBI Taxonomy" id="2509675"/>
    <lineage>
        <taxon>Bacteria</taxon>
        <taxon>Bacillati</taxon>
        <taxon>Chloroflexota</taxon>
        <taxon>Ktedonobacteria</taxon>
        <taxon>Ktedonobacterales</taxon>
        <taxon>Ktedonosporobacteraceae</taxon>
        <taxon>Ktedonosporobacter</taxon>
    </lineage>
</organism>
<evidence type="ECO:0000256" key="1">
    <source>
        <dbReference type="SAM" id="Coils"/>
    </source>
</evidence>
<dbReference type="EMBL" id="CP035758">
    <property type="protein sequence ID" value="QBD75689.1"/>
    <property type="molecule type" value="Genomic_DNA"/>
</dbReference>
<evidence type="ECO:0000313" key="2">
    <source>
        <dbReference type="EMBL" id="QBD75689.1"/>
    </source>
</evidence>
<reference evidence="2 3" key="1">
    <citation type="submission" date="2019-01" db="EMBL/GenBank/DDBJ databases">
        <title>Ktedonosporobacter rubrisoli SCAWS-G2.</title>
        <authorList>
            <person name="Huang Y."/>
            <person name="Yan B."/>
        </authorList>
    </citation>
    <scope>NUCLEOTIDE SEQUENCE [LARGE SCALE GENOMIC DNA]</scope>
    <source>
        <strain evidence="2 3">SCAWS-G2</strain>
    </source>
</reference>
<dbReference type="AlphaFoldDB" id="A0A4P6JKK1"/>
<evidence type="ECO:0000313" key="3">
    <source>
        <dbReference type="Proteomes" id="UP000290365"/>
    </source>
</evidence>
<dbReference type="Proteomes" id="UP000290365">
    <property type="component" value="Chromosome"/>
</dbReference>
<name>A0A4P6JKK1_KTERU</name>
<gene>
    <name evidence="2" type="ORF">EPA93_06585</name>
</gene>
<dbReference type="OrthoDB" id="9860014at2"/>